<feature type="region of interest" description="Disordered" evidence="1">
    <location>
        <begin position="1"/>
        <end position="114"/>
    </location>
</feature>
<feature type="region of interest" description="Disordered" evidence="1">
    <location>
        <begin position="120"/>
        <end position="139"/>
    </location>
</feature>
<dbReference type="InterPro" id="IPR015915">
    <property type="entry name" value="Kelch-typ_b-propeller"/>
</dbReference>
<reference evidence="2" key="1">
    <citation type="journal article" date="2020" name="Fungal Divers.">
        <title>Resolving the Mortierellaceae phylogeny through synthesis of multi-gene phylogenetics and phylogenomics.</title>
        <authorList>
            <person name="Vandepol N."/>
            <person name="Liber J."/>
            <person name="Desiro A."/>
            <person name="Na H."/>
            <person name="Kennedy M."/>
            <person name="Barry K."/>
            <person name="Grigoriev I.V."/>
            <person name="Miller A.N."/>
            <person name="O'Donnell K."/>
            <person name="Stajich J.E."/>
            <person name="Bonito G."/>
        </authorList>
    </citation>
    <scope>NUCLEOTIDE SEQUENCE</scope>
    <source>
        <strain evidence="2">CK1249</strain>
    </source>
</reference>
<comment type="caution">
    <text evidence="2">The sequence shown here is derived from an EMBL/GenBank/DDBJ whole genome shotgun (WGS) entry which is preliminary data.</text>
</comment>
<feature type="compositionally biased region" description="Low complexity" evidence="1">
    <location>
        <begin position="26"/>
        <end position="84"/>
    </location>
</feature>
<feature type="compositionally biased region" description="Polar residues" evidence="1">
    <location>
        <begin position="158"/>
        <end position="169"/>
    </location>
</feature>
<accession>A0A9P6IY65</accession>
<sequence>MAASAPEVAGGSSTGQQPRPGGDHPTAPSASSSSSSLSSDTTTSATAATHTTTATTATSASIVSIASTATDSSASSSPRHSAVLDPTLASTLDSFPKPATALPPSKPASNAATPRRILTPAASHRRNQSQDHVTFSKLPASPSALATSFSNKPDLRTSPLSPMARSSSMPVAGLAGHGPSAATMSSIPTTAASAERETYTLSDRTSTVVQTTGQIPPPLIGSTSIIHRNRLYLFGGRPVGGNPTNDLYVLSLDSQ</sequence>
<evidence type="ECO:0000256" key="1">
    <source>
        <dbReference type="SAM" id="MobiDB-lite"/>
    </source>
</evidence>
<dbReference type="EMBL" id="JAAAHY010001046">
    <property type="protein sequence ID" value="KAF9953380.1"/>
    <property type="molecule type" value="Genomic_DNA"/>
</dbReference>
<organism evidence="2 3">
    <name type="scientific">Mortierella alpina</name>
    <name type="common">Oleaginous fungus</name>
    <name type="synonym">Mortierella renispora</name>
    <dbReference type="NCBI Taxonomy" id="64518"/>
    <lineage>
        <taxon>Eukaryota</taxon>
        <taxon>Fungi</taxon>
        <taxon>Fungi incertae sedis</taxon>
        <taxon>Mucoromycota</taxon>
        <taxon>Mortierellomycotina</taxon>
        <taxon>Mortierellomycetes</taxon>
        <taxon>Mortierellales</taxon>
        <taxon>Mortierellaceae</taxon>
        <taxon>Mortierella</taxon>
    </lineage>
</organism>
<evidence type="ECO:0000313" key="3">
    <source>
        <dbReference type="Proteomes" id="UP000738359"/>
    </source>
</evidence>
<evidence type="ECO:0000313" key="2">
    <source>
        <dbReference type="EMBL" id="KAF9953380.1"/>
    </source>
</evidence>
<dbReference type="SUPFAM" id="SSF117281">
    <property type="entry name" value="Kelch motif"/>
    <property type="match status" value="1"/>
</dbReference>
<feature type="region of interest" description="Disordered" evidence="1">
    <location>
        <begin position="144"/>
        <end position="185"/>
    </location>
</feature>
<evidence type="ECO:0008006" key="4">
    <source>
        <dbReference type="Google" id="ProtNLM"/>
    </source>
</evidence>
<dbReference type="Gene3D" id="2.120.10.80">
    <property type="entry name" value="Kelch-type beta propeller"/>
    <property type="match status" value="1"/>
</dbReference>
<proteinExistence type="predicted"/>
<keyword evidence="3" id="KW-1185">Reference proteome</keyword>
<gene>
    <name evidence="2" type="ORF">BGZ70_000268</name>
</gene>
<dbReference type="OrthoDB" id="45365at2759"/>
<protein>
    <recommendedName>
        <fullName evidence="4">Galactose oxidase</fullName>
    </recommendedName>
</protein>
<feature type="non-terminal residue" evidence="2">
    <location>
        <position position="255"/>
    </location>
</feature>
<name>A0A9P6IY65_MORAP</name>
<dbReference type="AlphaFoldDB" id="A0A9P6IY65"/>
<dbReference type="Proteomes" id="UP000738359">
    <property type="component" value="Unassembled WGS sequence"/>
</dbReference>